<feature type="binding site" evidence="3">
    <location>
        <position position="130"/>
    </location>
    <ligand>
        <name>Zn(2+)</name>
        <dbReference type="ChEBI" id="CHEBI:29105"/>
    </ligand>
</feature>
<proteinExistence type="predicted"/>
<evidence type="ECO:0000313" key="6">
    <source>
        <dbReference type="Proteomes" id="UP001519460"/>
    </source>
</evidence>
<evidence type="ECO:0000256" key="2">
    <source>
        <dbReference type="ARBA" id="ARBA00022833"/>
    </source>
</evidence>
<dbReference type="Gene3D" id="2.60.11.10">
    <property type="entry name" value="Cytochrome c oxidase, subunit Vb"/>
    <property type="match status" value="1"/>
</dbReference>
<dbReference type="PANTHER" id="PTHR10122">
    <property type="entry name" value="CYTOCHROME C OXIDASE SUBUNIT 5B, MITOCHONDRIAL"/>
    <property type="match status" value="1"/>
</dbReference>
<dbReference type="InterPro" id="IPR002124">
    <property type="entry name" value="Cyt_c_oxidase_su5b"/>
</dbReference>
<accession>A0ABD0KQ61</accession>
<evidence type="ECO:0000256" key="4">
    <source>
        <dbReference type="PIRSR" id="PIRSR602124-3"/>
    </source>
</evidence>
<comment type="caution">
    <text evidence="5">The sequence shown here is derived from an EMBL/GenBank/DDBJ whole genome shotgun (WGS) entry which is preliminary data.</text>
</comment>
<evidence type="ECO:0000313" key="5">
    <source>
        <dbReference type="EMBL" id="KAK7489012.1"/>
    </source>
</evidence>
<keyword evidence="6" id="KW-1185">Reference proteome</keyword>
<reference evidence="5 6" key="1">
    <citation type="journal article" date="2023" name="Sci. Data">
        <title>Genome assembly of the Korean intertidal mud-creeper Batillaria attramentaria.</title>
        <authorList>
            <person name="Patra A.K."/>
            <person name="Ho P.T."/>
            <person name="Jun S."/>
            <person name="Lee S.J."/>
            <person name="Kim Y."/>
            <person name="Won Y.J."/>
        </authorList>
    </citation>
    <scope>NUCLEOTIDE SEQUENCE [LARGE SCALE GENOMIC DNA]</scope>
    <source>
        <strain evidence="5">Wonlab-2016</strain>
    </source>
</reference>
<feature type="binding site" evidence="3">
    <location>
        <position position="128"/>
    </location>
    <ligand>
        <name>Zn(2+)</name>
        <dbReference type="ChEBI" id="CHEBI:29105"/>
    </ligand>
</feature>
<feature type="modified residue" description="N6-acetyllysine" evidence="4">
    <location>
        <position position="135"/>
    </location>
</feature>
<dbReference type="SUPFAM" id="SSF57802">
    <property type="entry name" value="Rubredoxin-like"/>
    <property type="match status" value="1"/>
</dbReference>
<dbReference type="FunFam" id="2.60.11.10:FF:000004">
    <property type="entry name" value="Cytochrome c oxidase subunit 5B"/>
    <property type="match status" value="1"/>
</dbReference>
<evidence type="ECO:0008006" key="7">
    <source>
        <dbReference type="Google" id="ProtNLM"/>
    </source>
</evidence>
<feature type="modified residue" description="N6-acetyllysine" evidence="4">
    <location>
        <position position="82"/>
    </location>
</feature>
<feature type="binding site" evidence="3">
    <location>
        <position position="108"/>
    </location>
    <ligand>
        <name>Zn(2+)</name>
        <dbReference type="ChEBI" id="CHEBI:29105"/>
    </ligand>
</feature>
<dbReference type="Proteomes" id="UP001519460">
    <property type="component" value="Unassembled WGS sequence"/>
</dbReference>
<dbReference type="EMBL" id="JACVVK020000143">
    <property type="protein sequence ID" value="KAK7489012.1"/>
    <property type="molecule type" value="Genomic_DNA"/>
</dbReference>
<gene>
    <name evidence="5" type="ORF">BaRGS_00019673</name>
</gene>
<protein>
    <recommendedName>
        <fullName evidence="7">Cytochrome c oxidase subunit 5B, mitochondrial</fullName>
    </recommendedName>
</protein>
<dbReference type="CDD" id="cd00924">
    <property type="entry name" value="Cyt_c_Oxidase_Vb"/>
    <property type="match status" value="1"/>
</dbReference>
<dbReference type="AlphaFoldDB" id="A0ABD0KQ61"/>
<evidence type="ECO:0000256" key="3">
    <source>
        <dbReference type="PIRSR" id="PIRSR602124-1"/>
    </source>
</evidence>
<dbReference type="GO" id="GO:0046872">
    <property type="term" value="F:metal ion binding"/>
    <property type="evidence" value="ECO:0007669"/>
    <property type="project" value="UniProtKB-KW"/>
</dbReference>
<dbReference type="InterPro" id="IPR036972">
    <property type="entry name" value="Cyt_c_oxidase_su5b_sf"/>
</dbReference>
<evidence type="ECO:0000256" key="1">
    <source>
        <dbReference type="ARBA" id="ARBA00022723"/>
    </source>
</evidence>
<feature type="modified residue" description="N6-acetyllysine" evidence="4">
    <location>
        <position position="101"/>
    </location>
</feature>
<keyword evidence="1 3" id="KW-0479">Metal-binding</keyword>
<dbReference type="PROSITE" id="PS51359">
    <property type="entry name" value="COX5B_2"/>
    <property type="match status" value="1"/>
</dbReference>
<feature type="binding site" evidence="3">
    <location>
        <position position="106"/>
    </location>
    <ligand>
        <name>Zn(2+)</name>
        <dbReference type="ChEBI" id="CHEBI:29105"/>
    </ligand>
</feature>
<dbReference type="PANTHER" id="PTHR10122:SF0">
    <property type="entry name" value="CYTOCHROME C OXIDASE SUBUNIT 5B, ISOFORM A-RELATED"/>
    <property type="match status" value="1"/>
</dbReference>
<dbReference type="Pfam" id="PF01215">
    <property type="entry name" value="COX5B"/>
    <property type="match status" value="1"/>
</dbReference>
<keyword evidence="2 3" id="KW-0862">Zinc</keyword>
<sequence>MATALLRSGAGVLRRSVALGSARAASGGGPPIDHQKGKIGINKTGVGQSHYARYPGTCCGLERYELLAKLAGNEDPFEMNVKKRAKGSFDEPTMIPSLYDKRLVGCICEEDAVSINWMYLHKGEPKRCECGYWFKLADLQPQSF</sequence>
<organism evidence="5 6">
    <name type="scientific">Batillaria attramentaria</name>
    <dbReference type="NCBI Taxonomy" id="370345"/>
    <lineage>
        <taxon>Eukaryota</taxon>
        <taxon>Metazoa</taxon>
        <taxon>Spiralia</taxon>
        <taxon>Lophotrochozoa</taxon>
        <taxon>Mollusca</taxon>
        <taxon>Gastropoda</taxon>
        <taxon>Caenogastropoda</taxon>
        <taxon>Sorbeoconcha</taxon>
        <taxon>Cerithioidea</taxon>
        <taxon>Batillariidae</taxon>
        <taxon>Batillaria</taxon>
    </lineage>
</organism>
<name>A0ABD0KQ61_9CAEN</name>